<dbReference type="PANTHER" id="PTHR42801:SF4">
    <property type="entry name" value="AHPC_TSA FAMILY PROTEIN"/>
    <property type="match status" value="1"/>
</dbReference>
<dbReference type="SUPFAM" id="SSF52833">
    <property type="entry name" value="Thioredoxin-like"/>
    <property type="match status" value="1"/>
</dbReference>
<dbReference type="GO" id="GO:0045454">
    <property type="term" value="P:cell redox homeostasis"/>
    <property type="evidence" value="ECO:0007669"/>
    <property type="project" value="TreeGrafter"/>
</dbReference>
<proteinExistence type="inferred from homology"/>
<accession>A0A6N3T062</accession>
<evidence type="ECO:0000256" key="2">
    <source>
        <dbReference type="ARBA" id="ARBA00013017"/>
    </source>
</evidence>
<evidence type="ECO:0000313" key="14">
    <source>
        <dbReference type="EMBL" id="GEN02223.1"/>
    </source>
</evidence>
<evidence type="ECO:0000256" key="11">
    <source>
        <dbReference type="ARBA" id="ARBA00049091"/>
    </source>
</evidence>
<organism evidence="14 15">
    <name type="scientific">Acetobacter indonesiensis</name>
    <dbReference type="NCBI Taxonomy" id="104101"/>
    <lineage>
        <taxon>Bacteria</taxon>
        <taxon>Pseudomonadati</taxon>
        <taxon>Pseudomonadota</taxon>
        <taxon>Alphaproteobacteria</taxon>
        <taxon>Acetobacterales</taxon>
        <taxon>Acetobacteraceae</taxon>
        <taxon>Acetobacter</taxon>
    </lineage>
</organism>
<keyword evidence="5" id="KW-0560">Oxidoreductase</keyword>
<keyword evidence="12" id="KW-0812">Transmembrane</keyword>
<comment type="caution">
    <text evidence="14">The sequence shown here is derived from an EMBL/GenBank/DDBJ whole genome shotgun (WGS) entry which is preliminary data.</text>
</comment>
<dbReference type="GO" id="GO:0008379">
    <property type="term" value="F:thioredoxin peroxidase activity"/>
    <property type="evidence" value="ECO:0007669"/>
    <property type="project" value="TreeGrafter"/>
</dbReference>
<keyword evidence="6" id="KW-1015">Disulfide bond</keyword>
<evidence type="ECO:0000256" key="4">
    <source>
        <dbReference type="ARBA" id="ARBA00022862"/>
    </source>
</evidence>
<evidence type="ECO:0000256" key="1">
    <source>
        <dbReference type="ARBA" id="ARBA00003330"/>
    </source>
</evidence>
<feature type="transmembrane region" description="Helical" evidence="12">
    <location>
        <begin position="31"/>
        <end position="53"/>
    </location>
</feature>
<evidence type="ECO:0000256" key="3">
    <source>
        <dbReference type="ARBA" id="ARBA00022559"/>
    </source>
</evidence>
<gene>
    <name evidence="14" type="ORF">AIN02nite_02480</name>
</gene>
<reference evidence="14 15" key="1">
    <citation type="submission" date="2019-07" db="EMBL/GenBank/DDBJ databases">
        <title>Whole genome shotgun sequence of Acetobacter indonesiensis NBRC 16471.</title>
        <authorList>
            <person name="Hosoyama A."/>
            <person name="Uohara A."/>
            <person name="Ohji S."/>
            <person name="Ichikawa N."/>
        </authorList>
    </citation>
    <scope>NUCLEOTIDE SEQUENCE [LARGE SCALE GENOMIC DNA]</scope>
    <source>
        <strain evidence="14 15">NBRC 16471</strain>
    </source>
</reference>
<dbReference type="InterPro" id="IPR000866">
    <property type="entry name" value="AhpC/TSA"/>
</dbReference>
<evidence type="ECO:0000256" key="8">
    <source>
        <dbReference type="ARBA" id="ARBA00032824"/>
    </source>
</evidence>
<evidence type="ECO:0000256" key="5">
    <source>
        <dbReference type="ARBA" id="ARBA00023002"/>
    </source>
</evidence>
<evidence type="ECO:0000313" key="15">
    <source>
        <dbReference type="Proteomes" id="UP000321104"/>
    </source>
</evidence>
<dbReference type="Pfam" id="PF00578">
    <property type="entry name" value="AhpC-TSA"/>
    <property type="match status" value="1"/>
</dbReference>
<dbReference type="PROSITE" id="PS51352">
    <property type="entry name" value="THIOREDOXIN_2"/>
    <property type="match status" value="1"/>
</dbReference>
<dbReference type="EC" id="1.11.1.24" evidence="2"/>
<dbReference type="Proteomes" id="UP000321104">
    <property type="component" value="Unassembled WGS sequence"/>
</dbReference>
<dbReference type="GO" id="GO:0005737">
    <property type="term" value="C:cytoplasm"/>
    <property type="evidence" value="ECO:0007669"/>
    <property type="project" value="TreeGrafter"/>
</dbReference>
<keyword evidence="12" id="KW-0472">Membrane</keyword>
<keyword evidence="12" id="KW-1133">Transmembrane helix</keyword>
<dbReference type="InterPro" id="IPR036249">
    <property type="entry name" value="Thioredoxin-like_sf"/>
</dbReference>
<keyword evidence="3" id="KW-0575">Peroxidase</keyword>
<dbReference type="CDD" id="cd03017">
    <property type="entry name" value="PRX_BCP"/>
    <property type="match status" value="1"/>
</dbReference>
<dbReference type="InterPro" id="IPR050924">
    <property type="entry name" value="Peroxiredoxin_BCP/PrxQ"/>
</dbReference>
<comment type="catalytic activity">
    <reaction evidence="11">
        <text>a hydroperoxide + [thioredoxin]-dithiol = an alcohol + [thioredoxin]-disulfide + H2O</text>
        <dbReference type="Rhea" id="RHEA:62620"/>
        <dbReference type="Rhea" id="RHEA-COMP:10698"/>
        <dbReference type="Rhea" id="RHEA-COMP:10700"/>
        <dbReference type="ChEBI" id="CHEBI:15377"/>
        <dbReference type="ChEBI" id="CHEBI:29950"/>
        <dbReference type="ChEBI" id="CHEBI:30879"/>
        <dbReference type="ChEBI" id="CHEBI:35924"/>
        <dbReference type="ChEBI" id="CHEBI:50058"/>
        <dbReference type="EC" id="1.11.1.24"/>
    </reaction>
</comment>
<dbReference type="InterPro" id="IPR013766">
    <property type="entry name" value="Thioredoxin_domain"/>
</dbReference>
<evidence type="ECO:0000256" key="9">
    <source>
        <dbReference type="ARBA" id="ARBA00038489"/>
    </source>
</evidence>
<keyword evidence="4" id="KW-0049">Antioxidant</keyword>
<protein>
    <recommendedName>
        <fullName evidence="2">thioredoxin-dependent peroxiredoxin</fullName>
        <ecNumber evidence="2">1.11.1.24</ecNumber>
    </recommendedName>
    <alternativeName>
        <fullName evidence="8">Thioredoxin peroxidase</fullName>
    </alternativeName>
    <alternativeName>
        <fullName evidence="10">Thioredoxin-dependent peroxiredoxin Bcp</fullName>
    </alternativeName>
</protein>
<dbReference type="EMBL" id="BJXQ01000001">
    <property type="protein sequence ID" value="GEN02223.1"/>
    <property type="molecule type" value="Genomic_DNA"/>
</dbReference>
<evidence type="ECO:0000256" key="6">
    <source>
        <dbReference type="ARBA" id="ARBA00023157"/>
    </source>
</evidence>
<evidence type="ECO:0000256" key="12">
    <source>
        <dbReference type="SAM" id="Phobius"/>
    </source>
</evidence>
<evidence type="ECO:0000256" key="10">
    <source>
        <dbReference type="ARBA" id="ARBA00042639"/>
    </source>
</evidence>
<keyword evidence="7" id="KW-0676">Redox-active center</keyword>
<name>A0A6N3T062_9PROT</name>
<feature type="domain" description="Thioredoxin" evidence="13">
    <location>
        <begin position="61"/>
        <end position="215"/>
    </location>
</feature>
<dbReference type="AlphaFoldDB" id="A0A6N3T062"/>
<comment type="function">
    <text evidence="1">Thiol-specific peroxidase that catalyzes the reduction of hydrogen peroxide and organic hydroperoxides to water and alcohols, respectively. Plays a role in cell protection against oxidative stress by detoxifying peroxides and as sensor of hydrogen peroxide-mediated signaling events.</text>
</comment>
<evidence type="ECO:0000259" key="13">
    <source>
        <dbReference type="PROSITE" id="PS51352"/>
    </source>
</evidence>
<comment type="similarity">
    <text evidence="9">Belongs to the peroxiredoxin family. BCP/PrxQ subfamily.</text>
</comment>
<dbReference type="GO" id="GO:0034599">
    <property type="term" value="P:cellular response to oxidative stress"/>
    <property type="evidence" value="ECO:0007669"/>
    <property type="project" value="TreeGrafter"/>
</dbReference>
<sequence>MVLCSFRAMMAGTIKADWGTLMKTSKKLTGVILRAGLALAGVGVCATALPVVVAQQAHAALAEGEQAPDFQLKGALGGTPLTFSLKEALKKGPVVLYFFPAAFTKGCTLEAHAFAEATDNFTKQGATVVGVTAGNVDRVAEFSKDECRSKFAVLADPGGKVATLYKSLSSQGSFVHSDRISYVIAPDGKVVLSYVSQDPETHVSKTLETVTKLHNATH</sequence>
<dbReference type="Gene3D" id="3.40.30.10">
    <property type="entry name" value="Glutaredoxin"/>
    <property type="match status" value="1"/>
</dbReference>
<evidence type="ECO:0000256" key="7">
    <source>
        <dbReference type="ARBA" id="ARBA00023284"/>
    </source>
</evidence>
<dbReference type="PANTHER" id="PTHR42801">
    <property type="entry name" value="THIOREDOXIN-DEPENDENT PEROXIDE REDUCTASE"/>
    <property type="match status" value="1"/>
</dbReference>